<keyword evidence="1 3" id="KW-0378">Hydrolase</keyword>
<dbReference type="InterPro" id="IPR036380">
    <property type="entry name" value="Isochorismatase-like_sf"/>
</dbReference>
<dbReference type="RefSeq" id="WP_197721904.1">
    <property type="nucleotide sequence ID" value="NZ_AP022604.1"/>
</dbReference>
<keyword evidence="4" id="KW-1185">Reference proteome</keyword>
<dbReference type="Proteomes" id="UP000282551">
    <property type="component" value="Chromosome"/>
</dbReference>
<dbReference type="EMBL" id="LR134355">
    <property type="protein sequence ID" value="VEG50313.1"/>
    <property type="molecule type" value="Genomic_DNA"/>
</dbReference>
<dbReference type="InterPro" id="IPR050272">
    <property type="entry name" value="Isochorismatase-like_hydrls"/>
</dbReference>
<evidence type="ECO:0000256" key="1">
    <source>
        <dbReference type="ARBA" id="ARBA00022801"/>
    </source>
</evidence>
<name>A0A3S4RH58_MYCCI</name>
<evidence type="ECO:0000313" key="4">
    <source>
        <dbReference type="Proteomes" id="UP000282551"/>
    </source>
</evidence>
<dbReference type="CDD" id="cd00431">
    <property type="entry name" value="cysteine_hydrolases"/>
    <property type="match status" value="1"/>
</dbReference>
<protein>
    <submittedName>
        <fullName evidence="3">Isochorismatase hydrolase</fullName>
    </submittedName>
</protein>
<sequence length="262" mass="29510">MLTQMNCRLPDGSWKELPAEEVFDLWLDPEHTAVVSIDMHRGHVGPEPELPCPAPRARDRIAAHNVFHSAARELQVPVIHVQHWQRHGGIDDLNSKAHNRRANWRVLYPLFLPENQLTDELNWEGTKWLDLMVEEDPRDYYIRSKKRLSAFYPTDLEFLLRQLDVHNVVLDGTLTDCCVLNSAFDAANRDFRVIVPPDLTAGLSEESEEQALAVIARHLGLVLNAPAVVREWAARREAPVPAGFAEAETAGEVVAATRAATV</sequence>
<dbReference type="AlphaFoldDB" id="A0A3S4RH58"/>
<dbReference type="PANTHER" id="PTHR43540:SF6">
    <property type="entry name" value="ISOCHORISMATASE-LIKE DOMAIN-CONTAINING PROTEIN"/>
    <property type="match status" value="1"/>
</dbReference>
<organism evidence="3 4">
    <name type="scientific">Mycolicibacterium chitae</name>
    <name type="common">Mycobacterium chitae</name>
    <dbReference type="NCBI Taxonomy" id="1792"/>
    <lineage>
        <taxon>Bacteria</taxon>
        <taxon>Bacillati</taxon>
        <taxon>Actinomycetota</taxon>
        <taxon>Actinomycetes</taxon>
        <taxon>Mycobacteriales</taxon>
        <taxon>Mycobacteriaceae</taxon>
        <taxon>Mycolicibacterium</taxon>
    </lineage>
</organism>
<dbReference type="SUPFAM" id="SSF52499">
    <property type="entry name" value="Isochorismatase-like hydrolases"/>
    <property type="match status" value="1"/>
</dbReference>
<reference evidence="3 4" key="1">
    <citation type="submission" date="2018-12" db="EMBL/GenBank/DDBJ databases">
        <authorList>
            <consortium name="Pathogen Informatics"/>
        </authorList>
    </citation>
    <scope>NUCLEOTIDE SEQUENCE [LARGE SCALE GENOMIC DNA]</scope>
    <source>
        <strain evidence="3 4">NCTC10485</strain>
    </source>
</reference>
<dbReference type="InterPro" id="IPR000868">
    <property type="entry name" value="Isochorismatase-like_dom"/>
</dbReference>
<dbReference type="Gene3D" id="3.40.50.850">
    <property type="entry name" value="Isochorismatase-like"/>
    <property type="match status" value="1"/>
</dbReference>
<dbReference type="Pfam" id="PF00857">
    <property type="entry name" value="Isochorismatase"/>
    <property type="match status" value="1"/>
</dbReference>
<feature type="domain" description="Isochorismatase-like" evidence="2">
    <location>
        <begin position="32"/>
        <end position="223"/>
    </location>
</feature>
<accession>A0A3S4RH58</accession>
<dbReference type="PANTHER" id="PTHR43540">
    <property type="entry name" value="PEROXYUREIDOACRYLATE/UREIDOACRYLATE AMIDOHYDROLASE-RELATED"/>
    <property type="match status" value="1"/>
</dbReference>
<proteinExistence type="predicted"/>
<dbReference type="GO" id="GO:0016787">
    <property type="term" value="F:hydrolase activity"/>
    <property type="evidence" value="ECO:0007669"/>
    <property type="project" value="UniProtKB-KW"/>
</dbReference>
<gene>
    <name evidence="3" type="ORF">NCTC10485_04631</name>
</gene>
<evidence type="ECO:0000313" key="3">
    <source>
        <dbReference type="EMBL" id="VEG50313.1"/>
    </source>
</evidence>
<evidence type="ECO:0000259" key="2">
    <source>
        <dbReference type="Pfam" id="PF00857"/>
    </source>
</evidence>